<evidence type="ECO:0000313" key="3">
    <source>
        <dbReference type="Proteomes" id="UP000255515"/>
    </source>
</evidence>
<evidence type="ECO:0000313" key="4">
    <source>
        <dbReference type="Proteomes" id="UP000270205"/>
    </source>
</evidence>
<accession>A0A376C135</accession>
<reference evidence="1 3" key="1">
    <citation type="submission" date="2018-06" db="EMBL/GenBank/DDBJ databases">
        <authorList>
            <consortium name="Pathogen Informatics"/>
            <person name="Doyle S."/>
        </authorList>
    </citation>
    <scope>NUCLEOTIDE SEQUENCE [LARGE SCALE GENOMIC DNA]</scope>
    <source>
        <strain evidence="1 3">NCTC11661</strain>
    </source>
</reference>
<evidence type="ECO:0000313" key="2">
    <source>
        <dbReference type="EMBL" id="VDH03074.1"/>
    </source>
</evidence>
<gene>
    <name evidence="1" type="ORF">NCTC11661_01280</name>
    <name evidence="2" type="ORF">NCTC12929_00442</name>
</gene>
<dbReference type="EMBL" id="UFTJ01000002">
    <property type="protein sequence ID" value="SSZ55881.1"/>
    <property type="molecule type" value="Genomic_DNA"/>
</dbReference>
<proteinExistence type="predicted"/>
<sequence length="34" mass="3771">MLQTQAVSAELLELLKNIMKSELFSNFVLVGGVF</sequence>
<name>A0A376C135_9FLAO</name>
<evidence type="ECO:0000313" key="1">
    <source>
        <dbReference type="EMBL" id="SSZ55881.1"/>
    </source>
</evidence>
<dbReference type="EMBL" id="UYIV01000001">
    <property type="protein sequence ID" value="VDH03074.1"/>
    <property type="molecule type" value="Genomic_DNA"/>
</dbReference>
<dbReference type="Proteomes" id="UP000255515">
    <property type="component" value="Unassembled WGS sequence"/>
</dbReference>
<organism evidence="1 3">
    <name type="scientific">Bergeyella zoohelcum</name>
    <dbReference type="NCBI Taxonomy" id="1015"/>
    <lineage>
        <taxon>Bacteria</taxon>
        <taxon>Pseudomonadati</taxon>
        <taxon>Bacteroidota</taxon>
        <taxon>Flavobacteriia</taxon>
        <taxon>Flavobacteriales</taxon>
        <taxon>Weeksellaceae</taxon>
        <taxon>Bergeyella</taxon>
    </lineage>
</organism>
<protein>
    <submittedName>
        <fullName evidence="1">Uncharacterized protein</fullName>
    </submittedName>
</protein>
<dbReference type="AlphaFoldDB" id="A0A376C135"/>
<reference evidence="2 4" key="2">
    <citation type="submission" date="2018-11" db="EMBL/GenBank/DDBJ databases">
        <authorList>
            <consortium name="Pathogen Informatics"/>
        </authorList>
    </citation>
    <scope>NUCLEOTIDE SEQUENCE [LARGE SCALE GENOMIC DNA]</scope>
    <source>
        <strain evidence="2 4">NCTC12929</strain>
    </source>
</reference>
<dbReference type="Proteomes" id="UP000270205">
    <property type="component" value="Unassembled WGS sequence"/>
</dbReference>